<feature type="compositionally biased region" description="Basic and acidic residues" evidence="1">
    <location>
        <begin position="243"/>
        <end position="254"/>
    </location>
</feature>
<sequence>MCQTSADLGTKCGGLLGGREDWIWQLALCPAVSEPDSKPPTPPRPTTYHHHHHRHDGSSSRSSNTFWFLARPGWLAGCVPRLPASTRLEADQKQNQQRVVARAPSPKVTYVFAAAAEGDGTPNKTGRNETDFEQSAVMPAGRGGGGPWTWTWRPEAQEMNLDAENATPFCSAATTGRKAKPSQAPGSLIAVSSKGVAGFVTSLEAVIAAAARPELDKGFARQTKRAPGDDNNNGYDSDDDDEQHTHLEAQRMDGAHTIPRLELTSRTRRA</sequence>
<proteinExistence type="predicted"/>
<gene>
    <name evidence="2" type="ORF">PCL_02778</name>
</gene>
<evidence type="ECO:0000313" key="2">
    <source>
        <dbReference type="EMBL" id="PWI67857.1"/>
    </source>
</evidence>
<dbReference type="Proteomes" id="UP000245956">
    <property type="component" value="Unassembled WGS sequence"/>
</dbReference>
<protein>
    <submittedName>
        <fullName evidence="2">Uncharacterized protein</fullName>
    </submittedName>
</protein>
<evidence type="ECO:0000256" key="1">
    <source>
        <dbReference type="SAM" id="MobiDB-lite"/>
    </source>
</evidence>
<organism evidence="2 3">
    <name type="scientific">Purpureocillium lilacinum</name>
    <name type="common">Paecilomyces lilacinus</name>
    <dbReference type="NCBI Taxonomy" id="33203"/>
    <lineage>
        <taxon>Eukaryota</taxon>
        <taxon>Fungi</taxon>
        <taxon>Dikarya</taxon>
        <taxon>Ascomycota</taxon>
        <taxon>Pezizomycotina</taxon>
        <taxon>Sordariomycetes</taxon>
        <taxon>Hypocreomycetidae</taxon>
        <taxon>Hypocreales</taxon>
        <taxon>Ophiocordycipitaceae</taxon>
        <taxon>Purpureocillium</taxon>
    </lineage>
</organism>
<dbReference type="EMBL" id="LCWV01000017">
    <property type="protein sequence ID" value="PWI67857.1"/>
    <property type="molecule type" value="Genomic_DNA"/>
</dbReference>
<dbReference type="AlphaFoldDB" id="A0A2U3E039"/>
<name>A0A2U3E039_PURLI</name>
<accession>A0A2U3E039</accession>
<evidence type="ECO:0000313" key="3">
    <source>
        <dbReference type="Proteomes" id="UP000245956"/>
    </source>
</evidence>
<reference evidence="2 3" key="1">
    <citation type="journal article" date="2016" name="Front. Microbiol.">
        <title>Genome and transcriptome sequences reveal the specific parasitism of the nematophagous Purpureocillium lilacinum 36-1.</title>
        <authorList>
            <person name="Xie J."/>
            <person name="Li S."/>
            <person name="Mo C."/>
            <person name="Xiao X."/>
            <person name="Peng D."/>
            <person name="Wang G."/>
            <person name="Xiao Y."/>
        </authorList>
    </citation>
    <scope>NUCLEOTIDE SEQUENCE [LARGE SCALE GENOMIC DNA]</scope>
    <source>
        <strain evidence="2 3">36-1</strain>
    </source>
</reference>
<comment type="caution">
    <text evidence="2">The sequence shown here is derived from an EMBL/GenBank/DDBJ whole genome shotgun (WGS) entry which is preliminary data.</text>
</comment>
<feature type="region of interest" description="Disordered" evidence="1">
    <location>
        <begin position="218"/>
        <end position="270"/>
    </location>
</feature>
<feature type="region of interest" description="Disordered" evidence="1">
    <location>
        <begin position="33"/>
        <end position="62"/>
    </location>
</feature>